<dbReference type="Pfam" id="PF03102">
    <property type="entry name" value="NeuB"/>
    <property type="match status" value="1"/>
</dbReference>
<dbReference type="InterPro" id="IPR036732">
    <property type="entry name" value="AFP_Neu5c_C_sf"/>
</dbReference>
<feature type="domain" description="AFP-like" evidence="1">
    <location>
        <begin position="296"/>
        <end position="352"/>
    </location>
</feature>
<dbReference type="PANTHER" id="PTHR42966:SF1">
    <property type="entry name" value="SIALIC ACID SYNTHASE"/>
    <property type="match status" value="1"/>
</dbReference>
<dbReference type="SUPFAM" id="SSF51269">
    <property type="entry name" value="AFP III-like domain"/>
    <property type="match status" value="1"/>
</dbReference>
<dbReference type="Gene3D" id="3.90.1210.10">
    <property type="entry name" value="Antifreeze-like/N-acetylneuraminic acid synthase C-terminal domain"/>
    <property type="match status" value="1"/>
</dbReference>
<evidence type="ECO:0000313" key="2">
    <source>
        <dbReference type="EMBL" id="SVA06491.1"/>
    </source>
</evidence>
<dbReference type="AlphaFoldDB" id="A0A381ST68"/>
<dbReference type="PANTHER" id="PTHR42966">
    <property type="entry name" value="N-ACETYLNEURAMINATE SYNTHASE"/>
    <property type="match status" value="1"/>
</dbReference>
<dbReference type="InterPro" id="IPR057736">
    <property type="entry name" value="SAF_PseI/NeuA/NeuB"/>
</dbReference>
<reference evidence="2" key="1">
    <citation type="submission" date="2018-05" db="EMBL/GenBank/DDBJ databases">
        <authorList>
            <person name="Lanie J.A."/>
            <person name="Ng W.-L."/>
            <person name="Kazmierczak K.M."/>
            <person name="Andrzejewski T.M."/>
            <person name="Davidsen T.M."/>
            <person name="Wayne K.J."/>
            <person name="Tettelin H."/>
            <person name="Glass J.I."/>
            <person name="Rusch D."/>
            <person name="Podicherti R."/>
            <person name="Tsui H.-C.T."/>
            <person name="Winkler M.E."/>
        </authorList>
    </citation>
    <scope>NUCLEOTIDE SEQUENCE</scope>
</reference>
<dbReference type="InterPro" id="IPR013132">
    <property type="entry name" value="PseI/NeuA/B-like_N"/>
</dbReference>
<name>A0A381ST68_9ZZZZ</name>
<protein>
    <recommendedName>
        <fullName evidence="1">AFP-like domain-containing protein</fullName>
    </recommendedName>
</protein>
<dbReference type="InterPro" id="IPR051690">
    <property type="entry name" value="PseI-like"/>
</dbReference>
<dbReference type="Gene3D" id="3.20.20.70">
    <property type="entry name" value="Aldolase class I"/>
    <property type="match status" value="1"/>
</dbReference>
<dbReference type="InterPro" id="IPR013974">
    <property type="entry name" value="SAF"/>
</dbReference>
<dbReference type="SMART" id="SM00858">
    <property type="entry name" value="SAF"/>
    <property type="match status" value="1"/>
</dbReference>
<dbReference type="CDD" id="cd11615">
    <property type="entry name" value="SAF_NeuB_like"/>
    <property type="match status" value="1"/>
</dbReference>
<proteinExistence type="predicted"/>
<dbReference type="Pfam" id="PF08666">
    <property type="entry name" value="SAF"/>
    <property type="match status" value="1"/>
</dbReference>
<dbReference type="GO" id="GO:0047444">
    <property type="term" value="F:N-acylneuraminate-9-phosphate synthase activity"/>
    <property type="evidence" value="ECO:0007669"/>
    <property type="project" value="TreeGrafter"/>
</dbReference>
<dbReference type="InterPro" id="IPR013785">
    <property type="entry name" value="Aldolase_TIM"/>
</dbReference>
<dbReference type="EMBL" id="UINC01003458">
    <property type="protein sequence ID" value="SVA06491.1"/>
    <property type="molecule type" value="Genomic_DNA"/>
</dbReference>
<dbReference type="InterPro" id="IPR006190">
    <property type="entry name" value="SAF_AFP_Neu5Ac"/>
</dbReference>
<gene>
    <name evidence="2" type="ORF">METZ01_LOCUS59345</name>
</gene>
<evidence type="ECO:0000259" key="1">
    <source>
        <dbReference type="PROSITE" id="PS50844"/>
    </source>
</evidence>
<dbReference type="SUPFAM" id="SSF51569">
    <property type="entry name" value="Aldolase"/>
    <property type="match status" value="1"/>
</dbReference>
<dbReference type="PROSITE" id="PS50844">
    <property type="entry name" value="AFP_LIKE"/>
    <property type="match status" value="1"/>
</dbReference>
<sequence length="352" mass="39635">MKINNIFHRGERDVSILTPPYVIAEAGVNHEGDMSIARRLIDEAAEAGAHAIKFQTYKASTLASKNSPSYWDTTKEPTKSQFELFSKYDKFWKPEFEELKKQCDIVEIEFMSTPFDLESANFLSDLVDVFKISSSDITNKPFIKNIAAFGKPIILSTGASSCEEISEALEWVGLEKIPVALLHCVLNYPTLDGDAHLGMILGLRKKFPNAIVGYSDHTMPGNMKNLEIATLLGAQILEKHFTHDKSLQGNDHYHAMDKNDLRVFFSRIRDVQAVMGQEEKDILDVEQSARLNARRSLVARRRITQGSSVSEADLTWKRPAHGVSPKYIDEVVGRISSVTIEEDDIITWDMLN</sequence>
<accession>A0A381ST68</accession>
<dbReference type="GO" id="GO:0016051">
    <property type="term" value="P:carbohydrate biosynthetic process"/>
    <property type="evidence" value="ECO:0007669"/>
    <property type="project" value="InterPro"/>
</dbReference>
<organism evidence="2">
    <name type="scientific">marine metagenome</name>
    <dbReference type="NCBI Taxonomy" id="408172"/>
    <lineage>
        <taxon>unclassified sequences</taxon>
        <taxon>metagenomes</taxon>
        <taxon>ecological metagenomes</taxon>
    </lineage>
</organism>